<dbReference type="Gramene" id="ERN03012">
    <property type="protein sequence ID" value="ERN03012"/>
    <property type="gene ID" value="AMTR_s00207p00025690"/>
</dbReference>
<dbReference type="Proteomes" id="UP000017836">
    <property type="component" value="Unassembled WGS sequence"/>
</dbReference>
<reference evidence="3" key="1">
    <citation type="journal article" date="2013" name="Science">
        <title>The Amborella genome and the evolution of flowering plants.</title>
        <authorList>
            <consortium name="Amborella Genome Project"/>
        </authorList>
    </citation>
    <scope>NUCLEOTIDE SEQUENCE [LARGE SCALE GENOMIC DNA]</scope>
</reference>
<evidence type="ECO:0000313" key="2">
    <source>
        <dbReference type="EMBL" id="ERN03012.1"/>
    </source>
</evidence>
<proteinExistence type="predicted"/>
<sequence>MRTVWETCLNLMGSNWFVIPHYGRLGRVTDEYRRWWDAADRTYWCLDHPWQEINFSRRDGRVGKRFTSPPFSQIFKLDYYPPNWKELAKPRSLEKDEVGTEYLLLRGETKSFFDDLILLFVGMREGAVPSREERPAQGLATPRRNGRSGRIDRAKRDSKLWSRVRVSEEDLSVPDTSSTTPLVKRVRVGARAAPTMPSAALVSPLRATTTPLRGLSPSSLDSNGQLGGLSSRARAEASPFAGDRVTPSSHTAAFAAIVLAGAMGRTPILEAPSSRSAATPTLESPVSKHAVMEKHERLRARHLSDQDRLTAEISSLSYEIQVAESRIGELQTRAASLKSRCLFWQEMVRRHSQSLERLGSETASVRDLANAVAKSIFELKE</sequence>
<evidence type="ECO:0000313" key="3">
    <source>
        <dbReference type="Proteomes" id="UP000017836"/>
    </source>
</evidence>
<organism evidence="2 3">
    <name type="scientific">Amborella trichopoda</name>
    <dbReference type="NCBI Taxonomy" id="13333"/>
    <lineage>
        <taxon>Eukaryota</taxon>
        <taxon>Viridiplantae</taxon>
        <taxon>Streptophyta</taxon>
        <taxon>Embryophyta</taxon>
        <taxon>Tracheophyta</taxon>
        <taxon>Spermatophyta</taxon>
        <taxon>Magnoliopsida</taxon>
        <taxon>Amborellales</taxon>
        <taxon>Amborellaceae</taxon>
        <taxon>Amborella</taxon>
    </lineage>
</organism>
<evidence type="ECO:0000256" key="1">
    <source>
        <dbReference type="SAM" id="MobiDB-lite"/>
    </source>
</evidence>
<dbReference type="HOGENOM" id="CLU_726368_0_0_1"/>
<gene>
    <name evidence="2" type="ORF">AMTR_s00207p00025690</name>
</gene>
<feature type="region of interest" description="Disordered" evidence="1">
    <location>
        <begin position="212"/>
        <end position="246"/>
    </location>
</feature>
<accession>W1NZG9</accession>
<feature type="compositionally biased region" description="Polar residues" evidence="1">
    <location>
        <begin position="212"/>
        <end position="224"/>
    </location>
</feature>
<dbReference type="EMBL" id="KI394426">
    <property type="protein sequence ID" value="ERN03012.1"/>
    <property type="molecule type" value="Genomic_DNA"/>
</dbReference>
<keyword evidence="3" id="KW-1185">Reference proteome</keyword>
<protein>
    <submittedName>
        <fullName evidence="2">Uncharacterized protein</fullName>
    </submittedName>
</protein>
<feature type="region of interest" description="Disordered" evidence="1">
    <location>
        <begin position="130"/>
        <end position="154"/>
    </location>
</feature>
<name>W1NZG9_AMBTC</name>
<dbReference type="AlphaFoldDB" id="W1NZG9"/>